<feature type="chain" id="PRO_5008711066" evidence="2">
    <location>
        <begin position="32"/>
        <end position="1163"/>
    </location>
</feature>
<evidence type="ECO:0000313" key="4">
    <source>
        <dbReference type="Proteomes" id="UP000198797"/>
    </source>
</evidence>
<feature type="signal peptide" evidence="2">
    <location>
        <begin position="1"/>
        <end position="31"/>
    </location>
</feature>
<dbReference type="Gene3D" id="2.130.10.130">
    <property type="entry name" value="Integrin alpha, N-terminal"/>
    <property type="match status" value="1"/>
</dbReference>
<dbReference type="Gene3D" id="2.115.10.10">
    <property type="entry name" value="Tachylectin 2"/>
    <property type="match status" value="1"/>
</dbReference>
<dbReference type="InterPro" id="IPR013517">
    <property type="entry name" value="FG-GAP"/>
</dbReference>
<evidence type="ECO:0000256" key="1">
    <source>
        <dbReference type="ARBA" id="ARBA00022729"/>
    </source>
</evidence>
<evidence type="ECO:0000256" key="2">
    <source>
        <dbReference type="SAM" id="SignalP"/>
    </source>
</evidence>
<dbReference type="AlphaFoldDB" id="A0A1C5AAL3"/>
<keyword evidence="4" id="KW-1185">Reference proteome</keyword>
<dbReference type="InterPro" id="IPR028994">
    <property type="entry name" value="Integrin_alpha_N"/>
</dbReference>
<name>A0A1C5AAL3_9ACTN</name>
<sequence length="1163" mass="123273">MSRRRMLSRFLATFTTTVSVLTVAAVAPASAAPAPKPATTGRSAKAPAGNAAWYATEADAMVAARRSGKRIEVDALTTETRQTFANPRGTFTLEQRVRPVRIKRNNRWVPVDPTLRFDADGRVTPRATKVGLSFSSGGDSALARVVRDGKELEFSWDGPLPRPTLDGDTATYPNVLSNVDLVVKADVEGFSEVLVVRTPEAAANPALATADFALRAKGLNVTTDAAGNIKALDADGRMVFTAPTPRMWDSGGTAEPGLSAGARAFQSNQGARQAAMKPTIRNGTLSITPDQAMLRASSTRYPVYLDPSLVSGSRLAWTSVWKSFPNSKYWNSSDIARVGYSQTDNVTNRSFFRMDTSRVKGKNIIRATFQAYETHSWSCNARSVELWRTGAISSATTWNSQPSWIAKLDTVNVARGYSSSCPDGGVDFDATAGVRTSAAAKAGDLTLGLRATSETDTWAWKKFRNNPTLSIEYNSTPSVPNALSTSPGTPCTGGKLGNTDVYLRATPSDADGGNVVGEFSLWPTGGTTTVRNVTVSSGVQASALLLKSSLADGVTYNWKVRTKDSDGAASGYSATCSFTVDKTLPTADVDITSTQYPAQDPAGTIVSTVPAGIPGQFTLNAKGNTDVIGFYVGLDTDTPSRYVAANMPGGTATVTMTPTRNGPGFVAVKTWDGVNPSASVDTDHAFFATAPVGPQAGRNDLNTDGHGDLIGRTASGDLCLYLGDGTGGFIDGNSCSVKIDSNRSGWLHVVRPGDWDGDGWTDLVAVEADGDLVYFTGNGAGGFLLDANDVIIDWDANDNPIRTTGWNQYNLVVAPGDWDGDGYPDLIARKSTGEIVLHRGNGFGGWADDAAPVRLGWGIWQSFDTIVAPGDVDGDGKADLFARKPNGELTLFRGNGKAGFRSPGGVKYGVWQTGVNVRGASTTCDASPSVANCPTVIDTLNPGDLVLPICQKRGESVGANPYWVYGTTPRGKAGWLNGYHLDYAENQLPDVPNCARPAQTTYTVWTDGVIVTATNTTCEGAPSTTNCTTVIDTLFTGSMFTPICQRTGQTISGNPYWVYGISSNGQTGWMPAWWMDYPDNRLPNLALCANYNGSLVGNGWNTYSAGLFAAGDLNDDGRNDLMGVKSTGDLHVYYGTGNGANLFTNGNGGTKIGTGWNTFNKVF</sequence>
<reference evidence="4" key="1">
    <citation type="submission" date="2016-06" db="EMBL/GenBank/DDBJ databases">
        <authorList>
            <person name="Varghese N."/>
            <person name="Submissions Spin"/>
        </authorList>
    </citation>
    <scope>NUCLEOTIDE SEQUENCE [LARGE SCALE GENOMIC DNA]</scope>
    <source>
        <strain evidence="4">DSM 44100</strain>
    </source>
</reference>
<accession>A0A1C5AAL3</accession>
<evidence type="ECO:0000313" key="3">
    <source>
        <dbReference type="EMBL" id="SCF42166.1"/>
    </source>
</evidence>
<dbReference type="STRING" id="121616.GA0070216_11540"/>
<dbReference type="EMBL" id="FMCU01000015">
    <property type="protein sequence ID" value="SCF42166.1"/>
    <property type="molecule type" value="Genomic_DNA"/>
</dbReference>
<organism evidence="3 4">
    <name type="scientific">Micromonospora matsumotoense</name>
    <dbReference type="NCBI Taxonomy" id="121616"/>
    <lineage>
        <taxon>Bacteria</taxon>
        <taxon>Bacillati</taxon>
        <taxon>Actinomycetota</taxon>
        <taxon>Actinomycetes</taxon>
        <taxon>Micromonosporales</taxon>
        <taxon>Micromonosporaceae</taxon>
        <taxon>Micromonospora</taxon>
    </lineage>
</organism>
<dbReference type="Pfam" id="PF13517">
    <property type="entry name" value="FG-GAP_3"/>
    <property type="match status" value="2"/>
</dbReference>
<gene>
    <name evidence="3" type="ORF">GA0070216_11540</name>
</gene>
<proteinExistence type="predicted"/>
<keyword evidence="1 2" id="KW-0732">Signal</keyword>
<protein>
    <submittedName>
        <fullName evidence="3">Repeat domain-containing protein</fullName>
    </submittedName>
</protein>
<dbReference type="SUPFAM" id="SSF69318">
    <property type="entry name" value="Integrin alpha N-terminal domain"/>
    <property type="match status" value="1"/>
</dbReference>
<dbReference type="Proteomes" id="UP000198797">
    <property type="component" value="Unassembled WGS sequence"/>
</dbReference>